<dbReference type="PANTHER" id="PTHR11786:SF0">
    <property type="entry name" value="ARYLAMINE N-ACETYLTRANSFERASE 4-RELATED"/>
    <property type="match status" value="1"/>
</dbReference>
<feature type="compositionally biased region" description="Polar residues" evidence="3">
    <location>
        <begin position="1"/>
        <end position="11"/>
    </location>
</feature>
<dbReference type="PRINTS" id="PR01543">
    <property type="entry name" value="ANATRNSFRASE"/>
</dbReference>
<dbReference type="EMBL" id="WWHY01000001">
    <property type="protein sequence ID" value="MYR34222.1"/>
    <property type="molecule type" value="Genomic_DNA"/>
</dbReference>
<dbReference type="RefSeq" id="WP_161111467.1">
    <property type="nucleotide sequence ID" value="NZ_WWHY01000001.1"/>
</dbReference>
<evidence type="ECO:0000256" key="3">
    <source>
        <dbReference type="SAM" id="MobiDB-lite"/>
    </source>
</evidence>
<dbReference type="InterPro" id="IPR038765">
    <property type="entry name" value="Papain-like_cys_pep_sf"/>
</dbReference>
<dbReference type="SUPFAM" id="SSF54001">
    <property type="entry name" value="Cysteine proteinases"/>
    <property type="match status" value="1"/>
</dbReference>
<dbReference type="GO" id="GO:0016407">
    <property type="term" value="F:acetyltransferase activity"/>
    <property type="evidence" value="ECO:0007669"/>
    <property type="project" value="InterPro"/>
</dbReference>
<dbReference type="AlphaFoldDB" id="A0A7K2IW75"/>
<protein>
    <submittedName>
        <fullName evidence="4">N-hydroxyarylamine O-acetyltransferase</fullName>
    </submittedName>
</protein>
<evidence type="ECO:0000313" key="4">
    <source>
        <dbReference type="EMBL" id="MYR34222.1"/>
    </source>
</evidence>
<evidence type="ECO:0000256" key="2">
    <source>
        <dbReference type="RuleBase" id="RU003452"/>
    </source>
</evidence>
<dbReference type="Pfam" id="PF00797">
    <property type="entry name" value="Acetyltransf_2"/>
    <property type="match status" value="1"/>
</dbReference>
<gene>
    <name evidence="4" type="ORF">GTW20_18690</name>
</gene>
<dbReference type="PANTHER" id="PTHR11786">
    <property type="entry name" value="N-HYDROXYARYLAMINE O-ACETYLTRANSFERASE"/>
    <property type="match status" value="1"/>
</dbReference>
<dbReference type="InterPro" id="IPR001447">
    <property type="entry name" value="Arylamine_N-AcTrfase"/>
</dbReference>
<sequence>MTIYENTQDTKPNPRPGTAPPPLPVFTHHDFWRGGELDLEAYLERVGLEGVTPPPPTLDTLVAVHRAHLATIPFENVHLLLDRPVPLDVPSLTDKMVRHHRGGYCYEHGLLLAAVLDRLGFTVTALTARVLVGAEGRPRPSTHALLRVDLDGGSWLLDVGFGGGLLEPLPLVDGYQVSQDGWDLRLDLITEVGAEEWLLRSFDGEEWQNLYSFSMAANLPQDYVIFNHYLITDPRSPFGNRLMVARTVGGTRYALTNTTLTIDRVGADRADPSGATLEREVRELPVSEVGKVLHEIFDIRLDQEERATVEDRVRGFLNM</sequence>
<dbReference type="Gene3D" id="3.30.2140.10">
    <property type="entry name" value="Arylamine N-acetyltransferase"/>
    <property type="match status" value="1"/>
</dbReference>
<dbReference type="Proteomes" id="UP000467124">
    <property type="component" value="Unassembled WGS sequence"/>
</dbReference>
<comment type="caution">
    <text evidence="4">The sequence shown here is derived from an EMBL/GenBank/DDBJ whole genome shotgun (WGS) entry which is preliminary data.</text>
</comment>
<evidence type="ECO:0000256" key="1">
    <source>
        <dbReference type="ARBA" id="ARBA00006547"/>
    </source>
</evidence>
<organism evidence="4 5">
    <name type="scientific">Nocardiopsis alba</name>
    <dbReference type="NCBI Taxonomy" id="53437"/>
    <lineage>
        <taxon>Bacteria</taxon>
        <taxon>Bacillati</taxon>
        <taxon>Actinomycetota</taxon>
        <taxon>Actinomycetes</taxon>
        <taxon>Streptosporangiales</taxon>
        <taxon>Nocardiopsidaceae</taxon>
        <taxon>Nocardiopsis</taxon>
    </lineage>
</organism>
<evidence type="ECO:0000313" key="5">
    <source>
        <dbReference type="Proteomes" id="UP000467124"/>
    </source>
</evidence>
<reference evidence="4 5" key="1">
    <citation type="journal article" date="2019" name="Nat. Commun.">
        <title>The antimicrobial potential of Streptomyces from insect microbiomes.</title>
        <authorList>
            <person name="Chevrette M.G."/>
            <person name="Carlson C.M."/>
            <person name="Ortega H.E."/>
            <person name="Thomas C."/>
            <person name="Ananiev G.E."/>
            <person name="Barns K.J."/>
            <person name="Book A.J."/>
            <person name="Cagnazzo J."/>
            <person name="Carlos C."/>
            <person name="Flanigan W."/>
            <person name="Grubbs K.J."/>
            <person name="Horn H.A."/>
            <person name="Hoffmann F.M."/>
            <person name="Klassen J.L."/>
            <person name="Knack J.J."/>
            <person name="Lewin G.R."/>
            <person name="McDonald B.R."/>
            <person name="Muller L."/>
            <person name="Melo W.G.P."/>
            <person name="Pinto-Tomas A.A."/>
            <person name="Schmitz A."/>
            <person name="Wendt-Pienkowski E."/>
            <person name="Wildman S."/>
            <person name="Zhao M."/>
            <person name="Zhang F."/>
            <person name="Bugni T.S."/>
            <person name="Andes D.R."/>
            <person name="Pupo M.T."/>
            <person name="Currie C.R."/>
        </authorList>
    </citation>
    <scope>NUCLEOTIDE SEQUENCE [LARGE SCALE GENOMIC DNA]</scope>
    <source>
        <strain evidence="4 5">SID5840</strain>
    </source>
</reference>
<comment type="similarity">
    <text evidence="1 2">Belongs to the arylamine N-acetyltransferase family.</text>
</comment>
<name>A0A7K2IW75_9ACTN</name>
<feature type="compositionally biased region" description="Pro residues" evidence="3">
    <location>
        <begin position="13"/>
        <end position="24"/>
    </location>
</feature>
<keyword evidence="4" id="KW-0808">Transferase</keyword>
<dbReference type="Gene3D" id="2.40.128.150">
    <property type="entry name" value="Cysteine proteinases"/>
    <property type="match status" value="1"/>
</dbReference>
<proteinExistence type="inferred from homology"/>
<accession>A0A7K2IW75</accession>
<feature type="region of interest" description="Disordered" evidence="3">
    <location>
        <begin position="1"/>
        <end position="24"/>
    </location>
</feature>